<feature type="domain" description="Luciferase-like" evidence="2">
    <location>
        <begin position="18"/>
        <end position="300"/>
    </location>
</feature>
<evidence type="ECO:0000256" key="1">
    <source>
        <dbReference type="ARBA" id="ARBA00007789"/>
    </source>
</evidence>
<dbReference type="PANTHER" id="PTHR30137">
    <property type="entry name" value="LUCIFERASE-LIKE MONOOXYGENASE"/>
    <property type="match status" value="1"/>
</dbReference>
<dbReference type="Pfam" id="PF00296">
    <property type="entry name" value="Bac_luciferase"/>
    <property type="match status" value="1"/>
</dbReference>
<dbReference type="CDD" id="cd00347">
    <property type="entry name" value="Flavin_utilizing_monoxygenases"/>
    <property type="match status" value="1"/>
</dbReference>
<comment type="caution">
    <text evidence="3">The sequence shown here is derived from an EMBL/GenBank/DDBJ whole genome shotgun (WGS) entry which is preliminary data.</text>
</comment>
<dbReference type="SUPFAM" id="SSF51679">
    <property type="entry name" value="Bacterial luciferase-like"/>
    <property type="match status" value="1"/>
</dbReference>
<gene>
    <name evidence="3" type="ORF">HCN83_13245</name>
</gene>
<dbReference type="InterPro" id="IPR019949">
    <property type="entry name" value="CmoO-like"/>
</dbReference>
<evidence type="ECO:0000259" key="2">
    <source>
        <dbReference type="Pfam" id="PF00296"/>
    </source>
</evidence>
<dbReference type="FunFam" id="3.20.20.30:FF:000002">
    <property type="entry name" value="LLM class flavin-dependent oxidoreductase"/>
    <property type="match status" value="1"/>
</dbReference>
<dbReference type="InterPro" id="IPR036661">
    <property type="entry name" value="Luciferase-like_sf"/>
</dbReference>
<reference evidence="3 4" key="1">
    <citation type="submission" date="2020-03" db="EMBL/GenBank/DDBJ databases">
        <title>Assessment of the enzymatic potential of alkaline-tolerant lipase obtained from Bacillus luteus H11 (technogenic soil) for the bioremediation of saline soils contaminated with petroleum substances.</title>
        <authorList>
            <person name="Kalwasinska A."/>
        </authorList>
    </citation>
    <scope>NUCLEOTIDE SEQUENCE [LARGE SCALE GENOMIC DNA]</scope>
    <source>
        <strain evidence="3 4">H11</strain>
    </source>
</reference>
<dbReference type="RefSeq" id="WP_168008162.1">
    <property type="nucleotide sequence ID" value="NZ_JAATHJ010000024.1"/>
</dbReference>
<dbReference type="GO" id="GO:0016705">
    <property type="term" value="F:oxidoreductase activity, acting on paired donors, with incorporation or reduction of molecular oxygen"/>
    <property type="evidence" value="ECO:0007669"/>
    <property type="project" value="InterPro"/>
</dbReference>
<comment type="similarity">
    <text evidence="1">To bacterial alkanal monooxygenase alpha and beta chains.</text>
</comment>
<dbReference type="Proteomes" id="UP000752012">
    <property type="component" value="Unassembled WGS sequence"/>
</dbReference>
<dbReference type="AlphaFoldDB" id="A0A969TVX0"/>
<dbReference type="InterPro" id="IPR050766">
    <property type="entry name" value="Bact_Lucif_Oxidored"/>
</dbReference>
<keyword evidence="4" id="KW-1185">Reference proteome</keyword>
<sequence length="339" mass="37479">MHALPVSALNLAPVRQGETIADAIDAMTRLAASVEEAGYTRYWIAEHHNTPTLVSSATPLLIQRTLEETTSIRVGSGGMMLPNHSPLVVAEQFGTLAELYPDRVDLGLGRAPGTDMNTARALRRTHMDTAVHSFPDDVQDLLHYFGPPEIQGKVKAHPGVGTGVPLYILGSSTDSAVLAARLGLPYAFAAHFAPQQMEAAIRIYREEFQPSEWLEKPHMIVCLNVIAMESDEEAVREQTTMQQFFLNVVRGTQQPLQPPVDSMDGIWSPQEKAMSQAMSSMTLAGSEETVSRQLQEFQSRFTADEIMVVSYIYDEEKQHASYRRFAEIAKRTSSSQTTT</sequence>
<dbReference type="InterPro" id="IPR011251">
    <property type="entry name" value="Luciferase-like_dom"/>
</dbReference>
<evidence type="ECO:0000313" key="4">
    <source>
        <dbReference type="Proteomes" id="UP000752012"/>
    </source>
</evidence>
<name>A0A969TVX0_9BACI</name>
<dbReference type="NCBIfam" id="TIGR03558">
    <property type="entry name" value="oxido_grp_1"/>
    <property type="match status" value="1"/>
</dbReference>
<dbReference type="EMBL" id="JAATHJ010000024">
    <property type="protein sequence ID" value="NJP38557.1"/>
    <property type="molecule type" value="Genomic_DNA"/>
</dbReference>
<accession>A0A969TVX0</accession>
<proteinExistence type="predicted"/>
<dbReference type="GO" id="GO:0005829">
    <property type="term" value="C:cytosol"/>
    <property type="evidence" value="ECO:0007669"/>
    <property type="project" value="TreeGrafter"/>
</dbReference>
<organism evidence="3 4">
    <name type="scientific">Alkalicoccus luteus</name>
    <dbReference type="NCBI Taxonomy" id="1237094"/>
    <lineage>
        <taxon>Bacteria</taxon>
        <taxon>Bacillati</taxon>
        <taxon>Bacillota</taxon>
        <taxon>Bacilli</taxon>
        <taxon>Bacillales</taxon>
        <taxon>Bacillaceae</taxon>
        <taxon>Alkalicoccus</taxon>
    </lineage>
</organism>
<dbReference type="PANTHER" id="PTHR30137:SF6">
    <property type="entry name" value="LUCIFERASE-LIKE MONOOXYGENASE"/>
    <property type="match status" value="1"/>
</dbReference>
<protein>
    <submittedName>
        <fullName evidence="3">LLM class flavin-dependent oxidoreductase</fullName>
    </submittedName>
</protein>
<dbReference type="Gene3D" id="3.20.20.30">
    <property type="entry name" value="Luciferase-like domain"/>
    <property type="match status" value="1"/>
</dbReference>
<evidence type="ECO:0000313" key="3">
    <source>
        <dbReference type="EMBL" id="NJP38557.1"/>
    </source>
</evidence>